<dbReference type="EMBL" id="QGKX02001521">
    <property type="protein sequence ID" value="KAF3511178.1"/>
    <property type="molecule type" value="Genomic_DNA"/>
</dbReference>
<evidence type="ECO:0000313" key="1">
    <source>
        <dbReference type="EMBL" id="KAF3511178.1"/>
    </source>
</evidence>
<comment type="caution">
    <text evidence="1">The sequence shown here is derived from an EMBL/GenBank/DDBJ whole genome shotgun (WGS) entry which is preliminary data.</text>
</comment>
<accession>A0A8S9P1X1</accession>
<gene>
    <name evidence="1" type="ORF">F2Q69_00008793</name>
</gene>
<sequence length="112" mass="12030">MVIKTSLDVENLPKRKSSEGVTSFRLRSDAPPVRSRLLGGWSHLRTASSGVGVSLCLPWCSDSFPMTKTYFSEHGGACYAVKRLVGLVSFRRCLVVNEAVCGAGVMALLVPG</sequence>
<dbReference type="Proteomes" id="UP000712600">
    <property type="component" value="Unassembled WGS sequence"/>
</dbReference>
<protein>
    <submittedName>
        <fullName evidence="1">Uncharacterized protein</fullName>
    </submittedName>
</protein>
<proteinExistence type="predicted"/>
<name>A0A8S9P1X1_BRACR</name>
<organism evidence="1 2">
    <name type="scientific">Brassica cretica</name>
    <name type="common">Mustard</name>
    <dbReference type="NCBI Taxonomy" id="69181"/>
    <lineage>
        <taxon>Eukaryota</taxon>
        <taxon>Viridiplantae</taxon>
        <taxon>Streptophyta</taxon>
        <taxon>Embryophyta</taxon>
        <taxon>Tracheophyta</taxon>
        <taxon>Spermatophyta</taxon>
        <taxon>Magnoliopsida</taxon>
        <taxon>eudicotyledons</taxon>
        <taxon>Gunneridae</taxon>
        <taxon>Pentapetalae</taxon>
        <taxon>rosids</taxon>
        <taxon>malvids</taxon>
        <taxon>Brassicales</taxon>
        <taxon>Brassicaceae</taxon>
        <taxon>Brassiceae</taxon>
        <taxon>Brassica</taxon>
    </lineage>
</organism>
<evidence type="ECO:0000313" key="2">
    <source>
        <dbReference type="Proteomes" id="UP000712600"/>
    </source>
</evidence>
<reference evidence="1" key="1">
    <citation type="submission" date="2019-12" db="EMBL/GenBank/DDBJ databases">
        <title>Genome sequencing and annotation of Brassica cretica.</title>
        <authorList>
            <person name="Studholme D.J."/>
            <person name="Sarris P."/>
        </authorList>
    </citation>
    <scope>NUCLEOTIDE SEQUENCE</scope>
    <source>
        <strain evidence="1">PFS-109/04</strain>
        <tissue evidence="1">Leaf</tissue>
    </source>
</reference>
<dbReference type="AlphaFoldDB" id="A0A8S9P1X1"/>